<feature type="domain" description="DUF4351" evidence="1">
    <location>
        <begin position="87"/>
        <end position="140"/>
    </location>
</feature>
<accession>A0A7C4RU30</accession>
<protein>
    <submittedName>
        <fullName evidence="2">DUF4351 domain-containing protein</fullName>
    </submittedName>
</protein>
<reference evidence="2" key="1">
    <citation type="journal article" date="2020" name="mSystems">
        <title>Genome- and Community-Level Interaction Insights into Carbon Utilization and Element Cycling Functions of Hydrothermarchaeota in Hydrothermal Sediment.</title>
        <authorList>
            <person name="Zhou Z."/>
            <person name="Liu Y."/>
            <person name="Xu W."/>
            <person name="Pan J."/>
            <person name="Luo Z.H."/>
            <person name="Li M."/>
        </authorList>
    </citation>
    <scope>NUCLEOTIDE SEQUENCE [LARGE SCALE GENOMIC DNA]</scope>
    <source>
        <strain evidence="2">SpSt-477</strain>
    </source>
</reference>
<dbReference type="AlphaFoldDB" id="A0A7C4RU30"/>
<gene>
    <name evidence="2" type="ORF">ENS29_14740</name>
</gene>
<dbReference type="EMBL" id="DSUH01000336">
    <property type="protein sequence ID" value="HGU34081.1"/>
    <property type="molecule type" value="Genomic_DNA"/>
</dbReference>
<evidence type="ECO:0000259" key="1">
    <source>
        <dbReference type="Pfam" id="PF14261"/>
    </source>
</evidence>
<sequence>MDRKLFEKYVDFIDIYAEVSEEEKEDLYQELCKNEETVMLAQYIRSKGFEEGLQVGIEQGVQVGIEQGVQVGIEQGVLQGKMVGKIEGKREGMASILKRLLQQRFGLLPPWVEERIDQGSTEQLEAWTERMLSAASIQELLSD</sequence>
<dbReference type="Pfam" id="PF14261">
    <property type="entry name" value="DUF4351"/>
    <property type="match status" value="1"/>
</dbReference>
<dbReference type="PANTHER" id="PTHR35586:SF1">
    <property type="entry name" value="SLL1691 PROTEIN"/>
    <property type="match status" value="1"/>
</dbReference>
<dbReference type="PANTHER" id="PTHR35586">
    <property type="entry name" value="SLL1691 PROTEIN"/>
    <property type="match status" value="1"/>
</dbReference>
<dbReference type="InterPro" id="IPR025587">
    <property type="entry name" value="DUF4351"/>
</dbReference>
<name>A0A7C4RU30_9BACT</name>
<proteinExistence type="predicted"/>
<organism evidence="2">
    <name type="scientific">Desulfatirhabdium butyrativorans</name>
    <dbReference type="NCBI Taxonomy" id="340467"/>
    <lineage>
        <taxon>Bacteria</taxon>
        <taxon>Pseudomonadati</taxon>
        <taxon>Thermodesulfobacteriota</taxon>
        <taxon>Desulfobacteria</taxon>
        <taxon>Desulfobacterales</taxon>
        <taxon>Desulfatirhabdiaceae</taxon>
        <taxon>Desulfatirhabdium</taxon>
    </lineage>
</organism>
<evidence type="ECO:0000313" key="2">
    <source>
        <dbReference type="EMBL" id="HGU34081.1"/>
    </source>
</evidence>
<comment type="caution">
    <text evidence="2">The sequence shown here is derived from an EMBL/GenBank/DDBJ whole genome shotgun (WGS) entry which is preliminary data.</text>
</comment>